<feature type="coiled-coil region" evidence="1">
    <location>
        <begin position="170"/>
        <end position="202"/>
    </location>
</feature>
<dbReference type="Proteomes" id="UP001501803">
    <property type="component" value="Unassembled WGS sequence"/>
</dbReference>
<protein>
    <recommendedName>
        <fullName evidence="3">HNH nuclease domain-containing protein</fullName>
    </recommendedName>
</protein>
<gene>
    <name evidence="4" type="ORF">GCM10022381_23520</name>
</gene>
<dbReference type="CDD" id="cd00085">
    <property type="entry name" value="HNHc"/>
    <property type="match status" value="1"/>
</dbReference>
<dbReference type="Pfam" id="PF02720">
    <property type="entry name" value="DUF222"/>
    <property type="match status" value="1"/>
</dbReference>
<reference evidence="5" key="1">
    <citation type="journal article" date="2019" name="Int. J. Syst. Evol. Microbiol.">
        <title>The Global Catalogue of Microorganisms (GCM) 10K type strain sequencing project: providing services to taxonomists for standard genome sequencing and annotation.</title>
        <authorList>
            <consortium name="The Broad Institute Genomics Platform"/>
            <consortium name="The Broad Institute Genome Sequencing Center for Infectious Disease"/>
            <person name="Wu L."/>
            <person name="Ma J."/>
        </authorList>
    </citation>
    <scope>NUCLEOTIDE SEQUENCE [LARGE SCALE GENOMIC DNA]</scope>
    <source>
        <strain evidence="5">JCM 17021</strain>
    </source>
</reference>
<feature type="domain" description="HNH nuclease" evidence="3">
    <location>
        <begin position="501"/>
        <end position="554"/>
    </location>
</feature>
<keyword evidence="1" id="KW-0175">Coiled coil</keyword>
<dbReference type="InterPro" id="IPR003615">
    <property type="entry name" value="HNH_nuc"/>
</dbReference>
<dbReference type="RefSeq" id="WP_345066686.1">
    <property type="nucleotide sequence ID" value="NZ_BAABCN010000007.1"/>
</dbReference>
<evidence type="ECO:0000313" key="4">
    <source>
        <dbReference type="EMBL" id="GAA3880545.1"/>
    </source>
</evidence>
<name>A0ABP7KL32_9MICO</name>
<organism evidence="4 5">
    <name type="scientific">Leifsonia kafniensis</name>
    <dbReference type="NCBI Taxonomy" id="475957"/>
    <lineage>
        <taxon>Bacteria</taxon>
        <taxon>Bacillati</taxon>
        <taxon>Actinomycetota</taxon>
        <taxon>Actinomycetes</taxon>
        <taxon>Micrococcales</taxon>
        <taxon>Microbacteriaceae</taxon>
        <taxon>Leifsonia</taxon>
    </lineage>
</organism>
<proteinExistence type="predicted"/>
<keyword evidence="5" id="KW-1185">Reference proteome</keyword>
<dbReference type="SMART" id="SM00507">
    <property type="entry name" value="HNHc"/>
    <property type="match status" value="1"/>
</dbReference>
<dbReference type="InterPro" id="IPR003870">
    <property type="entry name" value="DUF222"/>
</dbReference>
<accession>A0ABP7KL32</accession>
<feature type="compositionally biased region" description="Low complexity" evidence="2">
    <location>
        <begin position="386"/>
        <end position="400"/>
    </location>
</feature>
<evidence type="ECO:0000259" key="3">
    <source>
        <dbReference type="SMART" id="SM00507"/>
    </source>
</evidence>
<evidence type="ECO:0000313" key="5">
    <source>
        <dbReference type="Proteomes" id="UP001501803"/>
    </source>
</evidence>
<evidence type="ECO:0000256" key="1">
    <source>
        <dbReference type="SAM" id="Coils"/>
    </source>
</evidence>
<dbReference type="EMBL" id="BAABCN010000007">
    <property type="protein sequence ID" value="GAA3880545.1"/>
    <property type="molecule type" value="Genomic_DNA"/>
</dbReference>
<sequence>MQNLTDQLRQAAVASAEIGDGAAGYAALGEADLLESQKQLARIRRNYDTHAAWVAGEIARRSSREFGFSGLAQRHGFLTPEALIQSDTGGTRAEAAKLVAVGTLMVDTEAAEGAAERRQADPDAPLTELPELAAPWLAVVAGAVRAGTLSIDAAEAIRKGLGDIDPGVPAEKLAAAAQFLLEEAATLNADQLLRRARRLRDELDADGIARREKTQRDARSFRIWRQDDGMYRVSALLPPEDGRLVELIVDGATSPRRGGPRFVDPATQARADALRDDERSTEQIAADAILALLQLGAEADPNTVFFGRRPTVRILVTEHDLAHTIPDPAFQNPAGQNPAGHNPAGQNPAGQDLAGQTPVGQALTRPTSAGSALNGRSPARPALAVTGSSPTGASPTGSSALATLPGLPQPESSPTGSPPTGSTPTQVSLVGSSQTGSTGASTGPAPTCLAPPGHGQIEGHPDPVSMDTVKRLLCSGYTGIEFDDDGQCINVGRDQRLFTQRQRTGLAARDGGCRWPGCDRPASWCEAHHIEHWKAEQGKTDMADGILLCKAHHLLLHDNHWHVFRTGADYWLLPPVTVDADQAPILMPSKSALMLERFPPKQPTVQPSRRVG</sequence>
<feature type="compositionally biased region" description="Low complexity" evidence="2">
    <location>
        <begin position="412"/>
        <end position="447"/>
    </location>
</feature>
<comment type="caution">
    <text evidence="4">The sequence shown here is derived from an EMBL/GenBank/DDBJ whole genome shotgun (WGS) entry which is preliminary data.</text>
</comment>
<feature type="region of interest" description="Disordered" evidence="2">
    <location>
        <begin position="325"/>
        <end position="464"/>
    </location>
</feature>
<evidence type="ECO:0000256" key="2">
    <source>
        <dbReference type="SAM" id="MobiDB-lite"/>
    </source>
</evidence>